<feature type="signal peptide" evidence="1">
    <location>
        <begin position="1"/>
        <end position="23"/>
    </location>
</feature>
<evidence type="ECO:0000313" key="15">
    <source>
        <dbReference type="Proteomes" id="UP000440732"/>
    </source>
</evidence>
<evidence type="ECO:0000313" key="2">
    <source>
        <dbReference type="EMBL" id="KAE8945794.1"/>
    </source>
</evidence>
<evidence type="ECO:0000313" key="19">
    <source>
        <dbReference type="Proteomes" id="UP000488956"/>
    </source>
</evidence>
<dbReference type="Proteomes" id="UP000440367">
    <property type="component" value="Unassembled WGS sequence"/>
</dbReference>
<dbReference type="EMBL" id="QXGD01000089">
    <property type="protein sequence ID" value="KAE9253679.1"/>
    <property type="molecule type" value="Genomic_DNA"/>
</dbReference>
<reference evidence="11 12" key="1">
    <citation type="submission" date="2018-08" db="EMBL/GenBank/DDBJ databases">
        <title>Genomic investigation of the strawberry pathogen Phytophthora fragariae indicates pathogenicity is determined by transcriptional variation in three key races.</title>
        <authorList>
            <person name="Adams T.M."/>
            <person name="Armitage A.D."/>
            <person name="Sobczyk M.K."/>
            <person name="Bates H.J."/>
            <person name="Dunwell J.M."/>
            <person name="Nellist C.F."/>
            <person name="Harrison R.J."/>
        </authorList>
    </citation>
    <scope>NUCLEOTIDE SEQUENCE [LARGE SCALE GENOMIC DNA]</scope>
    <source>
        <strain evidence="10 13">A4</strain>
        <strain evidence="9 14">BC-1</strain>
        <strain evidence="8 18">BC-23</strain>
        <strain evidence="7 12">NOV-27</strain>
        <strain evidence="6 15">NOV-5</strain>
        <strain evidence="4 16">NOV-71</strain>
        <strain evidence="2 11">NOV-9</strain>
        <strain evidence="5 19">ONT-3</strain>
        <strain evidence="3 17">SCRP245</strain>
    </source>
</reference>
<dbReference type="EMBL" id="QXGF01000144">
    <property type="protein sequence ID" value="KAE8945794.1"/>
    <property type="molecule type" value="Genomic_DNA"/>
</dbReference>
<gene>
    <name evidence="10" type="ORF">PF001_g2729</name>
    <name evidence="9" type="ORF">PF002_g3207</name>
    <name evidence="8" type="ORF">PF004_g3799</name>
    <name evidence="7" type="ORF">PF005_g3089</name>
    <name evidence="6" type="ORF">PF006_g5157</name>
    <name evidence="4" type="ORF">PF007_g4197</name>
    <name evidence="2" type="ORF">PF009_g4549</name>
    <name evidence="5" type="ORF">PF010_g2725</name>
    <name evidence="3" type="ORF">PF011_g2489</name>
</gene>
<dbReference type="EMBL" id="QXFX01000078">
    <property type="protein sequence ID" value="KAE9133665.1"/>
    <property type="molecule type" value="Genomic_DNA"/>
</dbReference>
<dbReference type="Proteomes" id="UP000433483">
    <property type="component" value="Unassembled WGS sequence"/>
</dbReference>
<evidence type="ECO:0000313" key="12">
    <source>
        <dbReference type="Proteomes" id="UP000433483"/>
    </source>
</evidence>
<evidence type="ECO:0000313" key="3">
    <source>
        <dbReference type="EMBL" id="KAE9026537.1"/>
    </source>
</evidence>
<dbReference type="EMBL" id="QXGB01000089">
    <property type="protein sequence ID" value="KAE9231412.1"/>
    <property type="molecule type" value="Genomic_DNA"/>
</dbReference>
<dbReference type="AlphaFoldDB" id="A0A6A4AD91"/>
<organism evidence="9 14">
    <name type="scientific">Phytophthora fragariae</name>
    <dbReference type="NCBI Taxonomy" id="53985"/>
    <lineage>
        <taxon>Eukaryota</taxon>
        <taxon>Sar</taxon>
        <taxon>Stramenopiles</taxon>
        <taxon>Oomycota</taxon>
        <taxon>Peronosporomycetes</taxon>
        <taxon>Peronosporales</taxon>
        <taxon>Peronosporaceae</taxon>
        <taxon>Phytophthora</taxon>
    </lineage>
</organism>
<evidence type="ECO:0000313" key="18">
    <source>
        <dbReference type="Proteomes" id="UP000476176"/>
    </source>
</evidence>
<dbReference type="Proteomes" id="UP000437068">
    <property type="component" value="Unassembled WGS sequence"/>
</dbReference>
<dbReference type="EMBL" id="QXGE01000080">
    <property type="protein sequence ID" value="KAE9325833.1"/>
    <property type="molecule type" value="Genomic_DNA"/>
</dbReference>
<dbReference type="EMBL" id="QXFZ01000132">
    <property type="protein sequence ID" value="KAE9131244.1"/>
    <property type="molecule type" value="Genomic_DNA"/>
</dbReference>
<feature type="chain" id="PRO_5036166952" description="RxLR effector protein" evidence="1">
    <location>
        <begin position="24"/>
        <end position="78"/>
    </location>
</feature>
<evidence type="ECO:0000313" key="6">
    <source>
        <dbReference type="EMBL" id="KAE9150450.1"/>
    </source>
</evidence>
<evidence type="ECO:0000313" key="14">
    <source>
        <dbReference type="Proteomes" id="UP000440367"/>
    </source>
</evidence>
<dbReference type="Proteomes" id="UP000429523">
    <property type="component" value="Unassembled WGS sequence"/>
</dbReference>
<keyword evidence="1" id="KW-0732">Signal</keyword>
<evidence type="ECO:0000313" key="8">
    <source>
        <dbReference type="EMBL" id="KAE9248525.1"/>
    </source>
</evidence>
<evidence type="ECO:0000313" key="7">
    <source>
        <dbReference type="EMBL" id="KAE9231412.1"/>
    </source>
</evidence>
<evidence type="ECO:0000313" key="9">
    <source>
        <dbReference type="EMBL" id="KAE9253679.1"/>
    </source>
</evidence>
<dbReference type="EMBL" id="QXGC01000124">
    <property type="protein sequence ID" value="KAE9248525.1"/>
    <property type="molecule type" value="Genomic_DNA"/>
</dbReference>
<comment type="caution">
    <text evidence="9">The sequence shown here is derived from an EMBL/GenBank/DDBJ whole genome shotgun (WGS) entry which is preliminary data.</text>
</comment>
<evidence type="ECO:0000313" key="13">
    <source>
        <dbReference type="Proteomes" id="UP000437068"/>
    </source>
</evidence>
<dbReference type="Proteomes" id="UP000488956">
    <property type="component" value="Unassembled WGS sequence"/>
</dbReference>
<accession>A0A6A4AD91</accession>
<evidence type="ECO:0000313" key="5">
    <source>
        <dbReference type="EMBL" id="KAE9133665.1"/>
    </source>
</evidence>
<keyword evidence="12" id="KW-1185">Reference proteome</keyword>
<proteinExistence type="predicted"/>
<dbReference type="Proteomes" id="UP000441208">
    <property type="component" value="Unassembled WGS sequence"/>
</dbReference>
<evidence type="ECO:0008006" key="20">
    <source>
        <dbReference type="Google" id="ProtNLM"/>
    </source>
</evidence>
<evidence type="ECO:0000256" key="1">
    <source>
        <dbReference type="SAM" id="SignalP"/>
    </source>
</evidence>
<protein>
    <recommendedName>
        <fullName evidence="20">RxLR effector protein</fullName>
    </recommendedName>
</protein>
<name>A0A6A4AD91_9STRA</name>
<dbReference type="Proteomes" id="UP000476176">
    <property type="component" value="Unassembled WGS sequence"/>
</dbReference>
<dbReference type="Proteomes" id="UP000440732">
    <property type="component" value="Unassembled WGS sequence"/>
</dbReference>
<dbReference type="Proteomes" id="UP000460718">
    <property type="component" value="Unassembled WGS sequence"/>
</dbReference>
<evidence type="ECO:0000313" key="10">
    <source>
        <dbReference type="EMBL" id="KAE9325833.1"/>
    </source>
</evidence>
<evidence type="ECO:0000313" key="17">
    <source>
        <dbReference type="Proteomes" id="UP000460718"/>
    </source>
</evidence>
<evidence type="ECO:0000313" key="16">
    <source>
        <dbReference type="Proteomes" id="UP000441208"/>
    </source>
</evidence>
<evidence type="ECO:0000313" key="4">
    <source>
        <dbReference type="EMBL" id="KAE9131244.1"/>
    </source>
</evidence>
<evidence type="ECO:0000313" key="11">
    <source>
        <dbReference type="Proteomes" id="UP000429523"/>
    </source>
</evidence>
<dbReference type="EMBL" id="QXGA01000188">
    <property type="protein sequence ID" value="KAE9150450.1"/>
    <property type="molecule type" value="Genomic_DNA"/>
</dbReference>
<dbReference type="EMBL" id="QXFW01000075">
    <property type="protein sequence ID" value="KAE9026537.1"/>
    <property type="molecule type" value="Genomic_DNA"/>
</dbReference>
<sequence>MSSGTGSVFFCCLFISADFGASSISPHPSQASSQKSNKYVIILLKKVTHMNHRYNFAIMAFLLDSYHSLTCKQKNNII</sequence>